<sequence>MIPLLTAFDVQQTGAVYGFALVSAVVWCLDMNISFFRGFINARTGFVEMRMRPIARRYLTGWFLPDVALISLDMVSFFSTESSNMESFTLLRLFRNLRLLRLVRMVGRAGVLKEHLETFEIMEWASDTWSGRIKNFQRFAPDFRVHKLISHRIGR</sequence>
<proteinExistence type="predicted"/>
<keyword evidence="2 5" id="KW-0812">Transmembrane</keyword>
<evidence type="ECO:0000256" key="5">
    <source>
        <dbReference type="SAM" id="Phobius"/>
    </source>
</evidence>
<keyword evidence="4 5" id="KW-0472">Membrane</keyword>
<evidence type="ECO:0000313" key="7">
    <source>
        <dbReference type="EMBL" id="CAK9068633.1"/>
    </source>
</evidence>
<dbReference type="InterPro" id="IPR005821">
    <property type="entry name" value="Ion_trans_dom"/>
</dbReference>
<feature type="domain" description="Ion transport" evidence="6">
    <location>
        <begin position="40"/>
        <end position="114"/>
    </location>
</feature>
<keyword evidence="8" id="KW-1185">Reference proteome</keyword>
<dbReference type="SUPFAM" id="SSF81324">
    <property type="entry name" value="Voltage-gated potassium channels"/>
    <property type="match status" value="1"/>
</dbReference>
<protein>
    <recommendedName>
        <fullName evidence="6">Ion transport domain-containing protein</fullName>
    </recommendedName>
</protein>
<evidence type="ECO:0000256" key="1">
    <source>
        <dbReference type="ARBA" id="ARBA00004141"/>
    </source>
</evidence>
<comment type="caution">
    <text evidence="7">The sequence shown here is derived from an EMBL/GenBank/DDBJ whole genome shotgun (WGS) entry which is preliminary data.</text>
</comment>
<keyword evidence="3 5" id="KW-1133">Transmembrane helix</keyword>
<feature type="transmembrane region" description="Helical" evidence="5">
    <location>
        <begin position="57"/>
        <end position="78"/>
    </location>
</feature>
<organism evidence="7 8">
    <name type="scientific">Durusdinium trenchii</name>
    <dbReference type="NCBI Taxonomy" id="1381693"/>
    <lineage>
        <taxon>Eukaryota</taxon>
        <taxon>Sar</taxon>
        <taxon>Alveolata</taxon>
        <taxon>Dinophyceae</taxon>
        <taxon>Suessiales</taxon>
        <taxon>Symbiodiniaceae</taxon>
        <taxon>Durusdinium</taxon>
    </lineage>
</organism>
<evidence type="ECO:0000256" key="4">
    <source>
        <dbReference type="ARBA" id="ARBA00023136"/>
    </source>
</evidence>
<reference evidence="7 8" key="1">
    <citation type="submission" date="2024-02" db="EMBL/GenBank/DDBJ databases">
        <authorList>
            <person name="Chen Y."/>
            <person name="Shah S."/>
            <person name="Dougan E. K."/>
            <person name="Thang M."/>
            <person name="Chan C."/>
        </authorList>
    </citation>
    <scope>NUCLEOTIDE SEQUENCE [LARGE SCALE GENOMIC DNA]</scope>
</reference>
<evidence type="ECO:0000259" key="6">
    <source>
        <dbReference type="Pfam" id="PF00520"/>
    </source>
</evidence>
<dbReference type="Pfam" id="PF00520">
    <property type="entry name" value="Ion_trans"/>
    <property type="match status" value="1"/>
</dbReference>
<evidence type="ECO:0000313" key="8">
    <source>
        <dbReference type="Proteomes" id="UP001642484"/>
    </source>
</evidence>
<evidence type="ECO:0000256" key="3">
    <source>
        <dbReference type="ARBA" id="ARBA00022989"/>
    </source>
</evidence>
<evidence type="ECO:0000256" key="2">
    <source>
        <dbReference type="ARBA" id="ARBA00022692"/>
    </source>
</evidence>
<accession>A0ABP0NZ21</accession>
<gene>
    <name evidence="7" type="ORF">CCMP2556_LOCUS33718</name>
</gene>
<feature type="transmembrane region" description="Helical" evidence="5">
    <location>
        <begin position="15"/>
        <end position="36"/>
    </location>
</feature>
<dbReference type="EMBL" id="CAXAMN010022352">
    <property type="protein sequence ID" value="CAK9068633.1"/>
    <property type="molecule type" value="Genomic_DNA"/>
</dbReference>
<name>A0ABP0NZ21_9DINO</name>
<comment type="subcellular location">
    <subcellularLocation>
        <location evidence="1">Membrane</location>
        <topology evidence="1">Multi-pass membrane protein</topology>
    </subcellularLocation>
</comment>
<dbReference type="Proteomes" id="UP001642484">
    <property type="component" value="Unassembled WGS sequence"/>
</dbReference>
<dbReference type="Gene3D" id="1.10.287.70">
    <property type="match status" value="1"/>
</dbReference>